<gene>
    <name evidence="7" type="ORF">SteCoe_11280</name>
</gene>
<evidence type="ECO:0000256" key="5">
    <source>
        <dbReference type="ARBA" id="ARBA00023273"/>
    </source>
</evidence>
<evidence type="ECO:0000256" key="3">
    <source>
        <dbReference type="ARBA" id="ARBA00022737"/>
    </source>
</evidence>
<dbReference type="InterPro" id="IPR032675">
    <property type="entry name" value="LRR_dom_sf"/>
</dbReference>
<dbReference type="Proteomes" id="UP000187209">
    <property type="component" value="Unassembled WGS sequence"/>
</dbReference>
<keyword evidence="5" id="KW-0966">Cell projection</keyword>
<comment type="caution">
    <text evidence="7">The sequence shown here is derived from an EMBL/GenBank/DDBJ whole genome shotgun (WGS) entry which is preliminary data.</text>
</comment>
<dbReference type="InterPro" id="IPR050576">
    <property type="entry name" value="Cilia_flagella_integrity"/>
</dbReference>
<evidence type="ECO:0000256" key="4">
    <source>
        <dbReference type="ARBA" id="ARBA00023069"/>
    </source>
</evidence>
<keyword evidence="8" id="KW-1185">Reference proteome</keyword>
<dbReference type="SUPFAM" id="SSF52075">
    <property type="entry name" value="Outer arm dynein light chain 1"/>
    <property type="match status" value="1"/>
</dbReference>
<evidence type="ECO:0000256" key="1">
    <source>
        <dbReference type="ARBA" id="ARBA00004138"/>
    </source>
</evidence>
<keyword evidence="2" id="KW-0433">Leucine-rich repeat</keyword>
<evidence type="ECO:0008006" key="9">
    <source>
        <dbReference type="Google" id="ProtNLM"/>
    </source>
</evidence>
<dbReference type="Gene3D" id="3.80.10.10">
    <property type="entry name" value="Ribonuclease Inhibitor"/>
    <property type="match status" value="2"/>
</dbReference>
<keyword evidence="4" id="KW-0969">Cilium</keyword>
<dbReference type="SMART" id="SM00365">
    <property type="entry name" value="LRR_SD22"/>
    <property type="match status" value="4"/>
</dbReference>
<name>A0A1R2CDF5_9CILI</name>
<evidence type="ECO:0000313" key="7">
    <source>
        <dbReference type="EMBL" id="OMJ87039.1"/>
    </source>
</evidence>
<comment type="subcellular location">
    <subcellularLocation>
        <location evidence="1">Cell projection</location>
        <location evidence="1">Cilium</location>
    </subcellularLocation>
</comment>
<dbReference type="Pfam" id="PF12799">
    <property type="entry name" value="LRR_4"/>
    <property type="match status" value="1"/>
</dbReference>
<dbReference type="InterPro" id="IPR001611">
    <property type="entry name" value="Leu-rich_rpt"/>
</dbReference>
<evidence type="ECO:0000256" key="2">
    <source>
        <dbReference type="ARBA" id="ARBA00022614"/>
    </source>
</evidence>
<dbReference type="PANTHER" id="PTHR45973">
    <property type="entry name" value="PROTEIN PHOSPHATASE 1 REGULATORY SUBUNIT SDS22-RELATED"/>
    <property type="match status" value="1"/>
</dbReference>
<sequence length="414" mass="48647">MATKPEADRNEQGQSIITKSFLKKLCEYQELYETPRLNTHLYLHYMGFVDIRNLDDYINLRALWLESNLIREIKGVSNLKKLRCLFLQNNGISKIENLEALVDLVTLNLSHNHISIIENLKELKSLEDFDISHNKIAYSYSLKGLKDVISIKSLDLSNNIIDDSEFLLETFEALPELRCLYLKGNRCLKNIANYRKTFIAKITNLNFLDDKIVSEVERLANEAWLLHGREAEMEVRKKFYERKEEESKKYVEEYGAIERQAIEKRKELKRKLEESRDEERAKIAEERKKILDMQNNKVESLLEELALKEKALNEPIDESRLIPCSLKPGAIKYESGDFDHYGNRIEPVQKKSQITLKDIAELKISELEELLIINEFDFNKVWENISCEFNCTPDTLRIYWADYTSALEKYEDLE</sequence>
<organism evidence="7 8">
    <name type="scientific">Stentor coeruleus</name>
    <dbReference type="NCBI Taxonomy" id="5963"/>
    <lineage>
        <taxon>Eukaryota</taxon>
        <taxon>Sar</taxon>
        <taxon>Alveolata</taxon>
        <taxon>Ciliophora</taxon>
        <taxon>Postciliodesmatophora</taxon>
        <taxon>Heterotrichea</taxon>
        <taxon>Heterotrichida</taxon>
        <taxon>Stentoridae</taxon>
        <taxon>Stentor</taxon>
    </lineage>
</organism>
<dbReference type="OrthoDB" id="1904536at2759"/>
<evidence type="ECO:0000313" key="8">
    <source>
        <dbReference type="Proteomes" id="UP000187209"/>
    </source>
</evidence>
<feature type="coiled-coil region" evidence="6">
    <location>
        <begin position="240"/>
        <end position="311"/>
    </location>
</feature>
<evidence type="ECO:0000256" key="6">
    <source>
        <dbReference type="SAM" id="Coils"/>
    </source>
</evidence>
<accession>A0A1R2CDF5</accession>
<dbReference type="EMBL" id="MPUH01000187">
    <property type="protein sequence ID" value="OMJ87039.1"/>
    <property type="molecule type" value="Genomic_DNA"/>
</dbReference>
<dbReference type="InterPro" id="IPR025875">
    <property type="entry name" value="Leu-rich_rpt_4"/>
</dbReference>
<dbReference type="AlphaFoldDB" id="A0A1R2CDF5"/>
<keyword evidence="6" id="KW-0175">Coiled coil</keyword>
<proteinExistence type="predicted"/>
<dbReference type="PANTHER" id="PTHR45973:SF9">
    <property type="entry name" value="LEUCINE-RICH REPEAT-CONTAINING PROTEIN 46"/>
    <property type="match status" value="1"/>
</dbReference>
<keyword evidence="3" id="KW-0677">Repeat</keyword>
<reference evidence="7 8" key="1">
    <citation type="submission" date="2016-11" db="EMBL/GenBank/DDBJ databases">
        <title>The macronuclear genome of Stentor coeruleus: a giant cell with tiny introns.</title>
        <authorList>
            <person name="Slabodnick M."/>
            <person name="Ruby J.G."/>
            <person name="Reiff S.B."/>
            <person name="Swart E.C."/>
            <person name="Gosai S."/>
            <person name="Prabakaran S."/>
            <person name="Witkowska E."/>
            <person name="Larue G.E."/>
            <person name="Fisher S."/>
            <person name="Freeman R.M."/>
            <person name="Gunawardena J."/>
            <person name="Chu W."/>
            <person name="Stover N.A."/>
            <person name="Gregory B.D."/>
            <person name="Nowacki M."/>
            <person name="Derisi J."/>
            <person name="Roy S.W."/>
            <person name="Marshall W.F."/>
            <person name="Sood P."/>
        </authorList>
    </citation>
    <scope>NUCLEOTIDE SEQUENCE [LARGE SCALE GENOMIC DNA]</scope>
    <source>
        <strain evidence="7">WM001</strain>
    </source>
</reference>
<dbReference type="PROSITE" id="PS51450">
    <property type="entry name" value="LRR"/>
    <property type="match status" value="3"/>
</dbReference>
<dbReference type="Pfam" id="PF00560">
    <property type="entry name" value="LRR_1"/>
    <property type="match status" value="1"/>
</dbReference>
<protein>
    <recommendedName>
        <fullName evidence="9">Dynein assembly factor 1, axonemal homolog</fullName>
    </recommendedName>
</protein>